<dbReference type="GO" id="GO:0016787">
    <property type="term" value="F:hydrolase activity"/>
    <property type="evidence" value="ECO:0007669"/>
    <property type="project" value="UniProtKB-KW"/>
</dbReference>
<evidence type="ECO:0000256" key="11">
    <source>
        <dbReference type="SAM" id="Phobius"/>
    </source>
</evidence>
<reference evidence="12 13" key="1">
    <citation type="submission" date="2016-04" db="EMBL/GenBank/DDBJ databases">
        <title>Complete genome sequence and analysis of deep-sea sediment isolate, Amycolatopsis sp. WP1.</title>
        <authorList>
            <person name="Wang H."/>
            <person name="Chen S."/>
            <person name="Wu Q."/>
        </authorList>
    </citation>
    <scope>NUCLEOTIDE SEQUENCE [LARGE SCALE GENOMIC DNA]</scope>
    <source>
        <strain evidence="12 13">WP1</strain>
    </source>
</reference>
<dbReference type="NCBIfam" id="TIGR03919">
    <property type="entry name" value="T7SS_EccB"/>
    <property type="match status" value="1"/>
</dbReference>
<proteinExistence type="inferred from homology"/>
<keyword evidence="4 11" id="KW-0812">Transmembrane</keyword>
<sequence>MLRRMQSALVRKDAVMLHDPMRTHSRATIVGVVLAVIGMLGFIIFGFIKPAPKPPSAGIVIGEQSGQIYVKTENPTKLIPTFNLASARLMLLGQQQQAPAEGQQAGQQQPAAPKLVEPAVVPDEQLKDIPRGRQQGIVNAPQLLPNKDQRISDHWAVCDFLRIDPNQPESVGLQQATRETSVLAGVSNLGTEGMGRELGDREALLVTGDNAATYLVYRLANHANQPNASVVKARLAPGNIVKAALGVTVNGRKISTGLLNAIPEVDQLNEQRVTGAGSQTTGFNIDGLPVGAVFKTQPSGGETLFWVIHSTGIQQISEVAGDIIRTTNSSVSQNKEVRTVNLDKIAQVRQINADAPEALKVDTYPKLKPEILDPIKSGTPATCLGWRTEGDGATKDERTAVYVSNEVPFPKDANGARQTPVAVGQPTPDGMKIDSFYMQPGRAAVVRAAQSKDSFTSGPISLVSDLGLRYGVPDLPTAQALFGPDPQAPAPENILKLLPAAATTLNVNDAMRTYDSVPVDPAAGSFPSAPPQAQGAGG</sequence>
<evidence type="ECO:0000256" key="9">
    <source>
        <dbReference type="ARBA" id="ARBA00023136"/>
    </source>
</evidence>
<keyword evidence="7" id="KW-0067">ATP-binding</keyword>
<dbReference type="PANTHER" id="PTHR40765">
    <property type="entry name" value="ESX-2 SECRETION SYSTEM ATPASE ECCB2"/>
    <property type="match status" value="1"/>
</dbReference>
<dbReference type="InterPro" id="IPR007795">
    <property type="entry name" value="T7SS_EccB"/>
</dbReference>
<gene>
    <name evidence="12" type="ORF">A4R43_34025</name>
</gene>
<evidence type="ECO:0000313" key="13">
    <source>
        <dbReference type="Proteomes" id="UP000250434"/>
    </source>
</evidence>
<evidence type="ECO:0000256" key="4">
    <source>
        <dbReference type="ARBA" id="ARBA00022692"/>
    </source>
</evidence>
<evidence type="ECO:0000313" key="12">
    <source>
        <dbReference type="EMBL" id="AXB46849.1"/>
    </source>
</evidence>
<evidence type="ECO:0008006" key="14">
    <source>
        <dbReference type="Google" id="ProtNLM"/>
    </source>
</evidence>
<feature type="region of interest" description="Disordered" evidence="10">
    <location>
        <begin position="95"/>
        <end position="114"/>
    </location>
</feature>
<dbReference type="PANTHER" id="PTHR40765:SF2">
    <property type="entry name" value="ESX-2 SECRETION SYSTEM ATPASE ECCB2"/>
    <property type="match status" value="1"/>
</dbReference>
<dbReference type="Gene3D" id="2.40.50.910">
    <property type="entry name" value="Type VII secretion system EccB, repeat 3 domain"/>
    <property type="match status" value="1"/>
</dbReference>
<evidence type="ECO:0000256" key="7">
    <source>
        <dbReference type="ARBA" id="ARBA00022840"/>
    </source>
</evidence>
<evidence type="ECO:0000256" key="10">
    <source>
        <dbReference type="SAM" id="MobiDB-lite"/>
    </source>
</evidence>
<dbReference type="Pfam" id="PF05108">
    <property type="entry name" value="T7SS_ESX1_EccB"/>
    <property type="match status" value="1"/>
</dbReference>
<comment type="subcellular location">
    <subcellularLocation>
        <location evidence="1">Cell membrane</location>
        <topology evidence="1">Single-pass membrane protein</topology>
    </subcellularLocation>
</comment>
<comment type="similarity">
    <text evidence="2">Belongs to the EccB family.</text>
</comment>
<dbReference type="AlphaFoldDB" id="A0A344LFM5"/>
<keyword evidence="3" id="KW-1003">Cell membrane</keyword>
<keyword evidence="13" id="KW-1185">Reference proteome</keyword>
<organism evidence="12 13">
    <name type="scientific">Amycolatopsis albispora</name>
    <dbReference type="NCBI Taxonomy" id="1804986"/>
    <lineage>
        <taxon>Bacteria</taxon>
        <taxon>Bacillati</taxon>
        <taxon>Actinomycetota</taxon>
        <taxon>Actinomycetes</taxon>
        <taxon>Pseudonocardiales</taxon>
        <taxon>Pseudonocardiaceae</taxon>
        <taxon>Amycolatopsis</taxon>
    </lineage>
</organism>
<protein>
    <recommendedName>
        <fullName evidence="14">Type VII secretion protein EccB</fullName>
    </recommendedName>
</protein>
<dbReference type="GO" id="GO:0005576">
    <property type="term" value="C:extracellular region"/>
    <property type="evidence" value="ECO:0007669"/>
    <property type="project" value="TreeGrafter"/>
</dbReference>
<keyword evidence="5" id="KW-0547">Nucleotide-binding</keyword>
<keyword evidence="6" id="KW-0378">Hydrolase</keyword>
<dbReference type="InterPro" id="IPR044857">
    <property type="entry name" value="T7SS_EccB_R1"/>
</dbReference>
<dbReference type="Proteomes" id="UP000250434">
    <property type="component" value="Chromosome"/>
</dbReference>
<feature type="compositionally biased region" description="Low complexity" evidence="10">
    <location>
        <begin position="95"/>
        <end position="113"/>
    </location>
</feature>
<keyword evidence="9 11" id="KW-0472">Membrane</keyword>
<dbReference type="GO" id="GO:0005524">
    <property type="term" value="F:ATP binding"/>
    <property type="evidence" value="ECO:0007669"/>
    <property type="project" value="UniProtKB-KW"/>
</dbReference>
<evidence type="ECO:0000256" key="1">
    <source>
        <dbReference type="ARBA" id="ARBA00004162"/>
    </source>
</evidence>
<evidence type="ECO:0000256" key="8">
    <source>
        <dbReference type="ARBA" id="ARBA00022989"/>
    </source>
</evidence>
<evidence type="ECO:0000256" key="6">
    <source>
        <dbReference type="ARBA" id="ARBA00022801"/>
    </source>
</evidence>
<evidence type="ECO:0000256" key="3">
    <source>
        <dbReference type="ARBA" id="ARBA00022475"/>
    </source>
</evidence>
<dbReference type="KEGG" id="aab:A4R43_34025"/>
<evidence type="ECO:0000256" key="5">
    <source>
        <dbReference type="ARBA" id="ARBA00022741"/>
    </source>
</evidence>
<dbReference type="EMBL" id="CP015163">
    <property type="protein sequence ID" value="AXB46849.1"/>
    <property type="molecule type" value="Genomic_DNA"/>
</dbReference>
<name>A0A344LFM5_9PSEU</name>
<feature type="transmembrane region" description="Helical" evidence="11">
    <location>
        <begin position="27"/>
        <end position="48"/>
    </location>
</feature>
<keyword evidence="8 11" id="KW-1133">Transmembrane helix</keyword>
<evidence type="ECO:0000256" key="2">
    <source>
        <dbReference type="ARBA" id="ARBA00008149"/>
    </source>
</evidence>
<dbReference type="InterPro" id="IPR042485">
    <property type="entry name" value="T7SS_EccB_R3"/>
</dbReference>
<accession>A0A344LFM5</accession>
<dbReference type="GO" id="GO:0005886">
    <property type="term" value="C:plasma membrane"/>
    <property type="evidence" value="ECO:0007669"/>
    <property type="project" value="UniProtKB-SubCell"/>
</dbReference>
<dbReference type="Gene3D" id="3.30.2390.20">
    <property type="entry name" value="Type VII secretion system EccB, repeat 1 domain"/>
    <property type="match status" value="1"/>
</dbReference>